<dbReference type="EMBL" id="BSOZ01000003">
    <property type="protein sequence ID" value="GLS03273.1"/>
    <property type="molecule type" value="Genomic_DNA"/>
</dbReference>
<comment type="caution">
    <text evidence="2">The sequence shown here is derived from an EMBL/GenBank/DDBJ whole genome shotgun (WGS) entry which is preliminary data.</text>
</comment>
<dbReference type="Pfam" id="PF12802">
    <property type="entry name" value="MarR_2"/>
    <property type="match status" value="1"/>
</dbReference>
<gene>
    <name evidence="2" type="primary">marR</name>
    <name evidence="2" type="ORF">GCM10007860_04160</name>
</gene>
<reference evidence="3" key="1">
    <citation type="journal article" date="2019" name="Int. J. Syst. Evol. Microbiol.">
        <title>The Global Catalogue of Microorganisms (GCM) 10K type strain sequencing project: providing services to taxonomists for standard genome sequencing and annotation.</title>
        <authorList>
            <consortium name="The Broad Institute Genomics Platform"/>
            <consortium name="The Broad Institute Genome Sequencing Center for Infectious Disease"/>
            <person name="Wu L."/>
            <person name="Ma J."/>
        </authorList>
    </citation>
    <scope>NUCLEOTIDE SEQUENCE [LARGE SCALE GENOMIC DNA]</scope>
    <source>
        <strain evidence="3">NBRC 104970</strain>
    </source>
</reference>
<sequence length="161" mass="17542">MVDINQQDERLNAALELFYYAYRVFTAQPDALLAERGWARVHHRVLYFVGREPGLSVNTLIARLGVSKQALHGPLRDLQEAGLVLATPSAQDKRVRCLSLSAAGAALEEEISSGQRALLAGIFSECGVPAAQGWQAVMGALAQLDHSVNRRPAEQDIQPIL</sequence>
<dbReference type="SUPFAM" id="SSF46785">
    <property type="entry name" value="Winged helix' DNA-binding domain"/>
    <property type="match status" value="1"/>
</dbReference>
<dbReference type="SMART" id="SM00347">
    <property type="entry name" value="HTH_MARR"/>
    <property type="match status" value="1"/>
</dbReference>
<evidence type="ECO:0000313" key="3">
    <source>
        <dbReference type="Proteomes" id="UP001156836"/>
    </source>
</evidence>
<dbReference type="PROSITE" id="PS50995">
    <property type="entry name" value="HTH_MARR_2"/>
    <property type="match status" value="1"/>
</dbReference>
<protein>
    <submittedName>
        <fullName evidence="2">MarR family transcriptional regulator</fullName>
    </submittedName>
</protein>
<organism evidence="2 3">
    <name type="scientific">Chitiniphilus shinanonensis</name>
    <dbReference type="NCBI Taxonomy" id="553088"/>
    <lineage>
        <taxon>Bacteria</taxon>
        <taxon>Pseudomonadati</taxon>
        <taxon>Pseudomonadota</taxon>
        <taxon>Betaproteobacteria</taxon>
        <taxon>Neisseriales</taxon>
        <taxon>Chitinibacteraceae</taxon>
        <taxon>Chitiniphilus</taxon>
    </lineage>
</organism>
<dbReference type="InterPro" id="IPR036388">
    <property type="entry name" value="WH-like_DNA-bd_sf"/>
</dbReference>
<dbReference type="Gene3D" id="1.10.10.10">
    <property type="entry name" value="Winged helix-like DNA-binding domain superfamily/Winged helix DNA-binding domain"/>
    <property type="match status" value="1"/>
</dbReference>
<dbReference type="InterPro" id="IPR000835">
    <property type="entry name" value="HTH_MarR-typ"/>
</dbReference>
<dbReference type="Proteomes" id="UP001156836">
    <property type="component" value="Unassembled WGS sequence"/>
</dbReference>
<feature type="domain" description="HTH marR-type" evidence="1">
    <location>
        <begin position="8"/>
        <end position="146"/>
    </location>
</feature>
<evidence type="ECO:0000259" key="1">
    <source>
        <dbReference type="PROSITE" id="PS50995"/>
    </source>
</evidence>
<dbReference type="InterPro" id="IPR039422">
    <property type="entry name" value="MarR/SlyA-like"/>
</dbReference>
<accession>A0ABQ6BTR2</accession>
<dbReference type="PANTHER" id="PTHR33164:SF44">
    <property type="entry name" value="TRANSCRIPTIONAL REGULATORY PROTEIN"/>
    <property type="match status" value="1"/>
</dbReference>
<proteinExistence type="predicted"/>
<dbReference type="InterPro" id="IPR036390">
    <property type="entry name" value="WH_DNA-bd_sf"/>
</dbReference>
<dbReference type="RefSeq" id="WP_040430827.1">
    <property type="nucleotide sequence ID" value="NZ_BSOZ01000003.1"/>
</dbReference>
<evidence type="ECO:0000313" key="2">
    <source>
        <dbReference type="EMBL" id="GLS03273.1"/>
    </source>
</evidence>
<name>A0ABQ6BTR2_9NEIS</name>
<keyword evidence="3" id="KW-1185">Reference proteome</keyword>
<dbReference type="PANTHER" id="PTHR33164">
    <property type="entry name" value="TRANSCRIPTIONAL REGULATOR, MARR FAMILY"/>
    <property type="match status" value="1"/>
</dbReference>